<evidence type="ECO:0000313" key="3">
    <source>
        <dbReference type="EMBL" id="MCW4092235.1"/>
    </source>
</evidence>
<accession>A0A3E5E6X2</accession>
<name>A0A3E5E6X2_9BACT</name>
<dbReference type="EMBL" id="QRVA01000002">
    <property type="protein sequence ID" value="RGS19487.1"/>
    <property type="molecule type" value="Genomic_DNA"/>
</dbReference>
<reference evidence="3" key="3">
    <citation type="submission" date="2022-11" db="EMBL/GenBank/DDBJ databases">
        <title>Genomic repertoires linked with pathogenic potency of arthritogenic Prevotella copri isolated from the gut of rheumatoid arthritis patients.</title>
        <authorList>
            <person name="Nii T."/>
            <person name="Maeda Y."/>
            <person name="Motooka D."/>
            <person name="Naito M."/>
            <person name="Matsumoto Y."/>
            <person name="Ogawa T."/>
            <person name="Oguro-Igashira E."/>
            <person name="Kishikawa T."/>
            <person name="Yamashita M."/>
            <person name="Koizumi S."/>
            <person name="Kurakawa T."/>
            <person name="Okumura R."/>
            <person name="Kayama H."/>
            <person name="Murakami M."/>
            <person name="Sakaguchi T."/>
            <person name="Das B."/>
            <person name="Nakamura S."/>
            <person name="Okada Y."/>
            <person name="Kumanogoh A."/>
            <person name="Takeda K."/>
        </authorList>
    </citation>
    <scope>NUCLEOTIDE SEQUENCE</scope>
    <source>
        <strain evidence="3">N016-13</strain>
    </source>
</reference>
<feature type="signal peptide" evidence="1">
    <location>
        <begin position="1"/>
        <end position="22"/>
    </location>
</feature>
<organism evidence="3 6">
    <name type="scientific">Segatella copri</name>
    <dbReference type="NCBI Taxonomy" id="165179"/>
    <lineage>
        <taxon>Bacteria</taxon>
        <taxon>Pseudomonadati</taxon>
        <taxon>Bacteroidota</taxon>
        <taxon>Bacteroidia</taxon>
        <taxon>Bacteroidales</taxon>
        <taxon>Prevotellaceae</taxon>
        <taxon>Segatella</taxon>
    </lineage>
</organism>
<dbReference type="Proteomes" id="UP001209074">
    <property type="component" value="Unassembled WGS sequence"/>
</dbReference>
<sequence length="499" mass="56534">MNIKSFIFATTVSCLLAAPLSAKEKTFYDSKSNIVCIAGNYELLEYGNKFRKVEVSIPQSYSTYTAKQIEETLNSENYGKKILDYLFSYNGSSLSEDRLKDLALQNVLKSDDERASIGVISKDDILKEDYLPILENNYIFIVNTKKGKKRWNVYKVMINKDVLDQVFNSWNDMDKYNQIKVPISFVSSDKAKLIKDIDTKQEILKNKTKRKMAIKVPAFAIRGQVTGRNPFATNIGTIYGLKNCDKVAIYRTKEKNGKMYSSKVSTTRACNVADSTANLYTFAGGQASYKKGDVAVYQPSSNTSIYITGEYMDHSYGIGLTYDKRIGLSRSGISQYIMLKAGTGIYENHNKRLYATNTGDVVKSPIYMNAGLGYGLGFEFAHCLEFVPYFMAQWEGLYFANKYESPNATYNDGTKDYHSSNYGKDVWNHAVRVPIGAKFNVNIVYPLQLTLGAEYILNFNLNKIKDDDNTKSNAERFFFDPTGYKRNGLNIYAGLRFNF</sequence>
<dbReference type="RefSeq" id="WP_117586572.1">
    <property type="nucleotide sequence ID" value="NZ_JAHOMZ010000057.1"/>
</dbReference>
<keyword evidence="1" id="KW-0732">Signal</keyword>
<dbReference type="Proteomes" id="UP000283872">
    <property type="component" value="Unassembled WGS sequence"/>
</dbReference>
<dbReference type="Proteomes" id="UP001204486">
    <property type="component" value="Unassembled WGS sequence"/>
</dbReference>
<dbReference type="EMBL" id="JANDWN010000053">
    <property type="protein sequence ID" value="MCP9601021.1"/>
    <property type="molecule type" value="Genomic_DNA"/>
</dbReference>
<protein>
    <submittedName>
        <fullName evidence="3">Autotransporter outer membrane beta-barrel domain-containing protein</fullName>
    </submittedName>
</protein>
<proteinExistence type="predicted"/>
<evidence type="ECO:0000256" key="1">
    <source>
        <dbReference type="SAM" id="SignalP"/>
    </source>
</evidence>
<dbReference type="EMBL" id="JAPDUS010000002">
    <property type="protein sequence ID" value="MCW4092235.1"/>
    <property type="molecule type" value="Genomic_DNA"/>
</dbReference>
<comment type="caution">
    <text evidence="3">The sequence shown here is derived from an EMBL/GenBank/DDBJ whole genome shotgun (WGS) entry which is preliminary data.</text>
</comment>
<evidence type="ECO:0000313" key="4">
    <source>
        <dbReference type="EMBL" id="RGS19487.1"/>
    </source>
</evidence>
<dbReference type="AlphaFoldDB" id="A0A3E5E6X2"/>
<reference evidence="2" key="2">
    <citation type="submission" date="2022-07" db="EMBL/GenBank/DDBJ databases">
        <title>Prevotella copri.</title>
        <authorList>
            <person name="Yang C."/>
        </authorList>
    </citation>
    <scope>NUCLEOTIDE SEQUENCE</scope>
    <source>
        <strain evidence="2">HF1476</strain>
    </source>
</reference>
<gene>
    <name evidence="4" type="ORF">DWY11_01725</name>
    <name evidence="2" type="ORF">NNC55_13860</name>
    <name evidence="3" type="ORF">ONT05_01475</name>
</gene>
<feature type="chain" id="PRO_5043182802" evidence="1">
    <location>
        <begin position="23"/>
        <end position="499"/>
    </location>
</feature>
<evidence type="ECO:0000313" key="5">
    <source>
        <dbReference type="Proteomes" id="UP000283872"/>
    </source>
</evidence>
<evidence type="ECO:0000313" key="6">
    <source>
        <dbReference type="Proteomes" id="UP001209074"/>
    </source>
</evidence>
<reference evidence="4 5" key="1">
    <citation type="submission" date="2018-08" db="EMBL/GenBank/DDBJ databases">
        <title>A genome reference for cultivated species of the human gut microbiota.</title>
        <authorList>
            <person name="Zou Y."/>
            <person name="Xue W."/>
            <person name="Luo G."/>
        </authorList>
    </citation>
    <scope>NUCLEOTIDE SEQUENCE [LARGE SCALE GENOMIC DNA]</scope>
    <source>
        <strain evidence="4 5">AF24-12</strain>
    </source>
</reference>
<evidence type="ECO:0000313" key="2">
    <source>
        <dbReference type="EMBL" id="MCP9601021.1"/>
    </source>
</evidence>